<name>A0ABU7PC41_9ACTN</name>
<comment type="similarity">
    <text evidence="1">Belongs to the glycosyltransferase 28 family.</text>
</comment>
<comment type="caution">
    <text evidence="6">The sequence shown here is derived from an EMBL/GenBank/DDBJ whole genome shotgun (WGS) entry which is preliminary data.</text>
</comment>
<proteinExistence type="inferred from homology"/>
<dbReference type="InterPro" id="IPR010610">
    <property type="entry name" value="EryCIII-like_C"/>
</dbReference>
<dbReference type="SUPFAM" id="SSF53756">
    <property type="entry name" value="UDP-Glycosyltransferase/glycogen phosphorylase"/>
    <property type="match status" value="1"/>
</dbReference>
<dbReference type="RefSeq" id="WP_330795715.1">
    <property type="nucleotide sequence ID" value="NZ_JAZEWV010000010.1"/>
</dbReference>
<dbReference type="Pfam" id="PF06722">
    <property type="entry name" value="EryCIII-like_C"/>
    <property type="match status" value="1"/>
</dbReference>
<keyword evidence="7" id="KW-1185">Reference proteome</keyword>
<organism evidence="6 7">
    <name type="scientific">Actinacidiphila polyblastidii</name>
    <dbReference type="NCBI Taxonomy" id="3110430"/>
    <lineage>
        <taxon>Bacteria</taxon>
        <taxon>Bacillati</taxon>
        <taxon>Actinomycetota</taxon>
        <taxon>Actinomycetes</taxon>
        <taxon>Kitasatosporales</taxon>
        <taxon>Streptomycetaceae</taxon>
        <taxon>Actinacidiphila</taxon>
    </lineage>
</organism>
<reference evidence="6 7" key="1">
    <citation type="submission" date="2023-12" db="EMBL/GenBank/DDBJ databases">
        <title>Streptomyces sp. V4-01.</title>
        <authorList>
            <person name="Somphong A."/>
            <person name="Phongsopitanun W."/>
        </authorList>
    </citation>
    <scope>NUCLEOTIDE SEQUENCE [LARGE SCALE GENOMIC DNA]</scope>
    <source>
        <strain evidence="6 7">V4-01</strain>
    </source>
</reference>
<dbReference type="CDD" id="cd03784">
    <property type="entry name" value="GT1_Gtf-like"/>
    <property type="match status" value="1"/>
</dbReference>
<keyword evidence="2" id="KW-0328">Glycosyltransferase</keyword>
<dbReference type="Proteomes" id="UP001344658">
    <property type="component" value="Unassembled WGS sequence"/>
</dbReference>
<keyword evidence="3" id="KW-0808">Transferase</keyword>
<evidence type="ECO:0000256" key="1">
    <source>
        <dbReference type="ARBA" id="ARBA00006962"/>
    </source>
</evidence>
<dbReference type="InterPro" id="IPR050426">
    <property type="entry name" value="Glycosyltransferase_28"/>
</dbReference>
<evidence type="ECO:0000313" key="6">
    <source>
        <dbReference type="EMBL" id="MEE4543368.1"/>
    </source>
</evidence>
<protein>
    <submittedName>
        <fullName evidence="6">Nucleotide disphospho-sugar-binding domain-containing protein</fullName>
    </submittedName>
</protein>
<dbReference type="InterPro" id="IPR048284">
    <property type="entry name" value="EryCIII-like_N"/>
</dbReference>
<gene>
    <name evidence="6" type="ORF">V2S66_15485</name>
</gene>
<dbReference type="PANTHER" id="PTHR48050:SF13">
    <property type="entry name" value="STEROL 3-BETA-GLUCOSYLTRANSFERASE UGT80A2"/>
    <property type="match status" value="1"/>
</dbReference>
<evidence type="ECO:0000256" key="2">
    <source>
        <dbReference type="ARBA" id="ARBA00022676"/>
    </source>
</evidence>
<dbReference type="Pfam" id="PF21036">
    <property type="entry name" value="EryCIII-like_N"/>
    <property type="match status" value="1"/>
</dbReference>
<dbReference type="Gene3D" id="3.40.50.2000">
    <property type="entry name" value="Glycogen Phosphorylase B"/>
    <property type="match status" value="2"/>
</dbReference>
<evidence type="ECO:0000313" key="7">
    <source>
        <dbReference type="Proteomes" id="UP001344658"/>
    </source>
</evidence>
<sequence length="439" mass="47854">MRVMLACWPATAHLHPLVTLAWALKSAGHDVTVVSTPAISEEIKRTGLSPVALGDAERMPVPMGPGSPELRRPAEEMADLVDVLAGDDPHTRFTWEFFRQFLLPCVWNFHPTDAATAVEVSAVDDLVAYARYWKPDLVLWEPCWPSAAVAAKAVGAAQARVLWGQDPFAWSSDLWNARKAEPGSPLGEDPIAAYVRPIAEHLGFEVDDDLMFGQWTVDPAPAAMRLPSNRSRVPMRWVPFNGADTVPSWLLEPPRRPRVALCLGASMRQFGRGESALAVGIGTLISDIFEAVSDLDVELVATLNADQLSRQHAIPDNVRTVDYLPLDQLLPSCSALIHHGGLGTWITGVPYAVPQLVPVEQWGIASPISGAFVTLTGSGIAVDRGDTSVQGLRKQIVQLLEDPAYREGAEQVHQDWLSAPSPQQLVPMLETLTTLHRGR</sequence>
<evidence type="ECO:0000256" key="3">
    <source>
        <dbReference type="ARBA" id="ARBA00022679"/>
    </source>
</evidence>
<evidence type="ECO:0000259" key="4">
    <source>
        <dbReference type="Pfam" id="PF06722"/>
    </source>
</evidence>
<dbReference type="EMBL" id="JAZEWV010000010">
    <property type="protein sequence ID" value="MEE4543368.1"/>
    <property type="molecule type" value="Genomic_DNA"/>
</dbReference>
<feature type="domain" description="Erythromycin biosynthesis protein CIII-like C-terminal" evidence="4">
    <location>
        <begin position="288"/>
        <end position="432"/>
    </location>
</feature>
<dbReference type="PANTHER" id="PTHR48050">
    <property type="entry name" value="STEROL 3-BETA-GLUCOSYLTRANSFERASE"/>
    <property type="match status" value="1"/>
</dbReference>
<dbReference type="InterPro" id="IPR002213">
    <property type="entry name" value="UDP_glucos_trans"/>
</dbReference>
<feature type="domain" description="Erythromycin biosynthesis protein CIII-like N-terminal" evidence="5">
    <location>
        <begin position="22"/>
        <end position="264"/>
    </location>
</feature>
<evidence type="ECO:0000259" key="5">
    <source>
        <dbReference type="Pfam" id="PF21036"/>
    </source>
</evidence>
<accession>A0ABU7PC41</accession>